<dbReference type="RefSeq" id="WP_112748112.1">
    <property type="nucleotide sequence ID" value="NZ_QMFY01000009.1"/>
</dbReference>
<reference evidence="1 2" key="1">
    <citation type="submission" date="2018-06" db="EMBL/GenBank/DDBJ databases">
        <title>Chryseolinea flavus sp. nov., a member of the phylum Bacteroidetes isolated from soil.</title>
        <authorList>
            <person name="Li Y."/>
            <person name="Wang J."/>
        </authorList>
    </citation>
    <scope>NUCLEOTIDE SEQUENCE [LARGE SCALE GENOMIC DNA]</scope>
    <source>
        <strain evidence="1 2">SDU1-6</strain>
    </source>
</reference>
<name>A0A364Y1V6_9BACT</name>
<sequence length="377" mass="43148">MQTQRTATLNLIEHPWLGKQEMIQSLDPLNFDNALPVLHALNREGNTHEIIQLLYRHLPVPDRLDGFGYEEAIASMRDLGIFIGILKKHGIEPVDVLPELEYVLLVLMVKTGLPPRDTLIHYTAWNPSNERIRTYTGLEDEKQLIESVKIAYPSLLDAINLLDKTHSIALNDPSFADHCTTIREMLEGMVRGIVLAKRKVSPEVFANELRFYYDAIKVDYNNKYMGPGAVEMPMFLIDHLLWSCDCDDQVYTEFKKGYLSYNLPVVREIYDRYENKPSLAARMAQALATNSSLEVFNNALALADLFTVLKSFRMPHKKVAESAYQHQDDKHHQKGSGGYATDILQHIIDLQQRNTAAMMSALVVERQKYVMEKVQTR</sequence>
<dbReference type="GO" id="GO:0046872">
    <property type="term" value="F:metal ion binding"/>
    <property type="evidence" value="ECO:0007669"/>
    <property type="project" value="InterPro"/>
</dbReference>
<dbReference type="GO" id="GO:0019441">
    <property type="term" value="P:L-tryptophan catabolic process to kynurenine"/>
    <property type="evidence" value="ECO:0007669"/>
    <property type="project" value="InterPro"/>
</dbReference>
<dbReference type="InterPro" id="IPR015029">
    <property type="entry name" value="PrnB"/>
</dbReference>
<dbReference type="OrthoDB" id="918766at2"/>
<dbReference type="Proteomes" id="UP000251889">
    <property type="component" value="Unassembled WGS sequence"/>
</dbReference>
<keyword evidence="2" id="KW-1185">Reference proteome</keyword>
<dbReference type="InterPro" id="IPR037217">
    <property type="entry name" value="Trp/Indoleamine_2_3_dOase-like"/>
</dbReference>
<evidence type="ECO:0000313" key="1">
    <source>
        <dbReference type="EMBL" id="RAV99765.1"/>
    </source>
</evidence>
<dbReference type="AlphaFoldDB" id="A0A364Y1V6"/>
<protein>
    <submittedName>
        <fullName evidence="1">Monodechloroaminopyrrolnitrin synthase PrnB</fullName>
    </submittedName>
</protein>
<accession>A0A364Y1V6</accession>
<dbReference type="Gene3D" id="1.20.58.1320">
    <property type="match status" value="1"/>
</dbReference>
<proteinExistence type="predicted"/>
<organism evidence="1 2">
    <name type="scientific">Pseudochryseolinea flava</name>
    <dbReference type="NCBI Taxonomy" id="2059302"/>
    <lineage>
        <taxon>Bacteria</taxon>
        <taxon>Pseudomonadati</taxon>
        <taxon>Bacteroidota</taxon>
        <taxon>Cytophagia</taxon>
        <taxon>Cytophagales</taxon>
        <taxon>Fulvivirgaceae</taxon>
        <taxon>Pseudochryseolinea</taxon>
    </lineage>
</organism>
<gene>
    <name evidence="1" type="ORF">DQQ10_17115</name>
</gene>
<evidence type="ECO:0000313" key="2">
    <source>
        <dbReference type="Proteomes" id="UP000251889"/>
    </source>
</evidence>
<comment type="caution">
    <text evidence="1">The sequence shown here is derived from an EMBL/GenBank/DDBJ whole genome shotgun (WGS) entry which is preliminary data.</text>
</comment>
<dbReference type="GO" id="GO:0020037">
    <property type="term" value="F:heme binding"/>
    <property type="evidence" value="ECO:0007669"/>
    <property type="project" value="InterPro"/>
</dbReference>
<dbReference type="Pfam" id="PF08933">
    <property type="entry name" value="PrnB"/>
    <property type="match status" value="1"/>
</dbReference>
<dbReference type="EMBL" id="QMFY01000009">
    <property type="protein sequence ID" value="RAV99765.1"/>
    <property type="molecule type" value="Genomic_DNA"/>
</dbReference>
<dbReference type="Gene3D" id="1.20.58.480">
    <property type="match status" value="1"/>
</dbReference>
<dbReference type="SUPFAM" id="SSF140959">
    <property type="entry name" value="Indolic compounds 2,3-dioxygenase-like"/>
    <property type="match status" value="1"/>
</dbReference>